<dbReference type="EMBL" id="KI517683">
    <property type="protein sequence ID" value="ESQ36137.1"/>
    <property type="molecule type" value="Genomic_DNA"/>
</dbReference>
<accession>V4L1H1</accession>
<keyword evidence="3" id="KW-1185">Reference proteome</keyword>
<keyword evidence="1" id="KW-0812">Transmembrane</keyword>
<dbReference type="AlphaFoldDB" id="V4L1H1"/>
<evidence type="ECO:0000313" key="3">
    <source>
        <dbReference type="Proteomes" id="UP000030689"/>
    </source>
</evidence>
<name>V4L1H1_EUTSA</name>
<evidence type="ECO:0000256" key="1">
    <source>
        <dbReference type="SAM" id="Phobius"/>
    </source>
</evidence>
<keyword evidence="1" id="KW-1133">Transmembrane helix</keyword>
<keyword evidence="1" id="KW-0472">Membrane</keyword>
<evidence type="ECO:0000313" key="2">
    <source>
        <dbReference type="EMBL" id="ESQ36137.1"/>
    </source>
</evidence>
<sequence>MAYTFRCIIQALFGFVVVPYVLRFLNTQPITPGFNRLFIVSLNRLLLLDQVSFYRINSFNILFLYPFPLLSIRVLIVIIIIFNKLVQ</sequence>
<organism evidence="2 3">
    <name type="scientific">Eutrema salsugineum</name>
    <name type="common">Saltwater cress</name>
    <name type="synonym">Sisymbrium salsugineum</name>
    <dbReference type="NCBI Taxonomy" id="72664"/>
    <lineage>
        <taxon>Eukaryota</taxon>
        <taxon>Viridiplantae</taxon>
        <taxon>Streptophyta</taxon>
        <taxon>Embryophyta</taxon>
        <taxon>Tracheophyta</taxon>
        <taxon>Spermatophyta</taxon>
        <taxon>Magnoliopsida</taxon>
        <taxon>eudicotyledons</taxon>
        <taxon>Gunneridae</taxon>
        <taxon>Pentapetalae</taxon>
        <taxon>rosids</taxon>
        <taxon>malvids</taxon>
        <taxon>Brassicales</taxon>
        <taxon>Brassicaceae</taxon>
        <taxon>Eutremeae</taxon>
        <taxon>Eutrema</taxon>
    </lineage>
</organism>
<protein>
    <submittedName>
        <fullName evidence="2">Uncharacterized protein</fullName>
    </submittedName>
</protein>
<reference evidence="2 3" key="1">
    <citation type="journal article" date="2013" name="Front. Plant Sci.">
        <title>The Reference Genome of the Halophytic Plant Eutrema salsugineum.</title>
        <authorList>
            <person name="Yang R."/>
            <person name="Jarvis D.E."/>
            <person name="Chen H."/>
            <person name="Beilstein M.A."/>
            <person name="Grimwood J."/>
            <person name="Jenkins J."/>
            <person name="Shu S."/>
            <person name="Prochnik S."/>
            <person name="Xin M."/>
            <person name="Ma C."/>
            <person name="Schmutz J."/>
            <person name="Wing R.A."/>
            <person name="Mitchell-Olds T."/>
            <person name="Schumaker K.S."/>
            <person name="Wang X."/>
        </authorList>
    </citation>
    <scope>NUCLEOTIDE SEQUENCE [LARGE SCALE GENOMIC DNA]</scope>
</reference>
<dbReference type="Proteomes" id="UP000030689">
    <property type="component" value="Unassembled WGS sequence"/>
</dbReference>
<proteinExistence type="predicted"/>
<dbReference type="Gramene" id="ESQ36137">
    <property type="protein sequence ID" value="ESQ36137"/>
    <property type="gene ID" value="EUTSA_v10009216mg"/>
</dbReference>
<feature type="transmembrane region" description="Helical" evidence="1">
    <location>
        <begin position="62"/>
        <end position="82"/>
    </location>
</feature>
<dbReference type="KEGG" id="eus:EUTSA_v10009216mg"/>
<gene>
    <name evidence="2" type="ORF">EUTSA_v10009216mg</name>
</gene>